<sequence length="354" mass="39491">SSQSVQPTFRHRKHARHECLAIVWMEGPTRNNAYVASSSSIASDFGAFRSACPLKKFAQPHSQLEWSYFQAGPVGDANTIVFLHGTSSTAAAFFYQVTSLSEKGYHVVSVQYPAFSNPLDWCKGFDRFLDEIKCRAVHVVGAGLGGFLAQHFASKYAVRVKSLVLCNSFASTYAFESRAGTWGSLIPVMPATFLRQAMQDTLPQGGFMELSAKQAIDWVGQQMNDLSGDDLASRLSLNCSGSHVEPLQLENSKITILESNGETMVPDELRRQLKLMYQGACFAELKSRGDFPYLSRPEEVTLFIEVHMRRLVSPKGIPEDLPASQREEDVFVPHVDVPVRREVWKNPFEDDDLL</sequence>
<dbReference type="InterPro" id="IPR029058">
    <property type="entry name" value="AB_hydrolase_fold"/>
</dbReference>
<dbReference type="Gene3D" id="3.40.50.1820">
    <property type="entry name" value="alpha/beta hydrolase"/>
    <property type="match status" value="1"/>
</dbReference>
<dbReference type="EMBL" id="CAXAMM010007569">
    <property type="protein sequence ID" value="CAK9014710.1"/>
    <property type="molecule type" value="Genomic_DNA"/>
</dbReference>
<keyword evidence="6" id="KW-1185">Reference proteome</keyword>
<dbReference type="SUPFAM" id="SSF53474">
    <property type="entry name" value="alpha/beta-Hydrolases"/>
    <property type="match status" value="1"/>
</dbReference>
<evidence type="ECO:0000313" key="5">
    <source>
        <dbReference type="EMBL" id="CAK9014710.1"/>
    </source>
</evidence>
<evidence type="ECO:0000256" key="1">
    <source>
        <dbReference type="ARBA" id="ARBA00004496"/>
    </source>
</evidence>
<feature type="domain" description="AB hydrolase-1" evidence="4">
    <location>
        <begin position="80"/>
        <end position="300"/>
    </location>
</feature>
<reference evidence="5 6" key="1">
    <citation type="submission" date="2024-02" db="EMBL/GenBank/DDBJ databases">
        <authorList>
            <person name="Chen Y."/>
            <person name="Shah S."/>
            <person name="Dougan E. K."/>
            <person name="Thang M."/>
            <person name="Chan C."/>
        </authorList>
    </citation>
    <scope>NUCLEOTIDE SEQUENCE [LARGE SCALE GENOMIC DNA]</scope>
</reference>
<dbReference type="PANTHER" id="PTHR15913">
    <property type="entry name" value="ACID CLUSTER PROTEIN 33"/>
    <property type="match status" value="1"/>
</dbReference>
<comment type="caution">
    <text evidence="5">The sequence shown here is derived from an EMBL/GenBank/DDBJ whole genome shotgun (WGS) entry which is preliminary data.</text>
</comment>
<organism evidence="5 6">
    <name type="scientific">Durusdinium trenchii</name>
    <dbReference type="NCBI Taxonomy" id="1381693"/>
    <lineage>
        <taxon>Eukaryota</taxon>
        <taxon>Sar</taxon>
        <taxon>Alveolata</taxon>
        <taxon>Dinophyceae</taxon>
        <taxon>Suessiales</taxon>
        <taxon>Symbiodiniaceae</taxon>
        <taxon>Durusdinium</taxon>
    </lineage>
</organism>
<keyword evidence="3" id="KW-0963">Cytoplasm</keyword>
<name>A0ABP0JJX5_9DINO</name>
<dbReference type="InterPro" id="IPR026151">
    <property type="entry name" value="Maspardin"/>
</dbReference>
<evidence type="ECO:0000256" key="3">
    <source>
        <dbReference type="ARBA" id="ARBA00022490"/>
    </source>
</evidence>
<dbReference type="Pfam" id="PF12697">
    <property type="entry name" value="Abhydrolase_6"/>
    <property type="match status" value="1"/>
</dbReference>
<evidence type="ECO:0000259" key="4">
    <source>
        <dbReference type="Pfam" id="PF12697"/>
    </source>
</evidence>
<evidence type="ECO:0000256" key="2">
    <source>
        <dbReference type="ARBA" id="ARBA00020148"/>
    </source>
</evidence>
<dbReference type="Proteomes" id="UP001642464">
    <property type="component" value="Unassembled WGS sequence"/>
</dbReference>
<evidence type="ECO:0000313" key="6">
    <source>
        <dbReference type="Proteomes" id="UP001642464"/>
    </source>
</evidence>
<proteinExistence type="predicted"/>
<accession>A0ABP0JJX5</accession>
<feature type="non-terminal residue" evidence="5">
    <location>
        <position position="1"/>
    </location>
</feature>
<protein>
    <recommendedName>
        <fullName evidence="2">Maspardin</fullName>
    </recommendedName>
</protein>
<dbReference type="PANTHER" id="PTHR15913:SF0">
    <property type="entry name" value="MASPARDIN"/>
    <property type="match status" value="1"/>
</dbReference>
<dbReference type="InterPro" id="IPR000073">
    <property type="entry name" value="AB_hydrolase_1"/>
</dbReference>
<comment type="subcellular location">
    <subcellularLocation>
        <location evidence="1">Cytoplasm</location>
    </subcellularLocation>
</comment>
<gene>
    <name evidence="5" type="ORF">SCF082_LOCUS12440</name>
</gene>